<keyword evidence="8 9" id="KW-0464">Manganese</keyword>
<dbReference type="EC" id="3.1.12.1" evidence="9"/>
<dbReference type="AlphaFoldDB" id="A0A8J7RFA7"/>
<evidence type="ECO:0000313" key="12">
    <source>
        <dbReference type="Proteomes" id="UP000740329"/>
    </source>
</evidence>
<keyword evidence="7 9" id="KW-0051">Antiviral defense</keyword>
<keyword evidence="5 9" id="KW-0408">Iron</keyword>
<dbReference type="GO" id="GO:0046872">
    <property type="term" value="F:metal ion binding"/>
    <property type="evidence" value="ECO:0007669"/>
    <property type="project" value="UniProtKB-KW"/>
</dbReference>
<dbReference type="GO" id="GO:0004527">
    <property type="term" value="F:exonuclease activity"/>
    <property type="evidence" value="ECO:0007669"/>
    <property type="project" value="UniProtKB-KW"/>
</dbReference>
<accession>A0A8J7RFA7</accession>
<dbReference type="Pfam" id="PF01930">
    <property type="entry name" value="Cas_Cas4"/>
    <property type="match status" value="1"/>
</dbReference>
<evidence type="ECO:0000256" key="4">
    <source>
        <dbReference type="ARBA" id="ARBA00022839"/>
    </source>
</evidence>
<evidence type="ECO:0000256" key="8">
    <source>
        <dbReference type="ARBA" id="ARBA00023211"/>
    </source>
</evidence>
<dbReference type="PANTHER" id="PTHR37168">
    <property type="entry name" value="CRISPR-ASSOCIATED EXONUCLEASE CAS4"/>
    <property type="match status" value="1"/>
</dbReference>
<evidence type="ECO:0000259" key="10">
    <source>
        <dbReference type="Pfam" id="PF01930"/>
    </source>
</evidence>
<dbReference type="GO" id="GO:0051607">
    <property type="term" value="P:defense response to virus"/>
    <property type="evidence" value="ECO:0007669"/>
    <property type="project" value="UniProtKB-KW"/>
</dbReference>
<dbReference type="InterPro" id="IPR011604">
    <property type="entry name" value="PDDEXK-like_dom_sf"/>
</dbReference>
<keyword evidence="4 9" id="KW-0269">Exonuclease</keyword>
<evidence type="ECO:0000256" key="3">
    <source>
        <dbReference type="ARBA" id="ARBA00022801"/>
    </source>
</evidence>
<comment type="cofactor">
    <cofactor evidence="9">
        <name>Mg(2+)</name>
        <dbReference type="ChEBI" id="CHEBI:18420"/>
    </cofactor>
    <cofactor evidence="9">
        <name>Mn(2+)</name>
        <dbReference type="ChEBI" id="CHEBI:29035"/>
    </cofactor>
    <text evidence="9">Mg(2+) or Mn(2+) required for ssDNA cleavage activity.</text>
</comment>
<dbReference type="Proteomes" id="UP000740329">
    <property type="component" value="Unassembled WGS sequence"/>
</dbReference>
<evidence type="ECO:0000256" key="5">
    <source>
        <dbReference type="ARBA" id="ARBA00023004"/>
    </source>
</evidence>
<evidence type="ECO:0000256" key="1">
    <source>
        <dbReference type="ARBA" id="ARBA00022722"/>
    </source>
</evidence>
<keyword evidence="1 9" id="KW-0540">Nuclease</keyword>
<comment type="similarity">
    <text evidence="9">Belongs to the CRISPR-associated exonuclease Cas4 family.</text>
</comment>
<dbReference type="InterPro" id="IPR022765">
    <property type="entry name" value="Dna2/Cas4_DUF83"/>
</dbReference>
<keyword evidence="3 9" id="KW-0378">Hydrolase</keyword>
<organism evidence="11 12">
    <name type="scientific">Methanococcus voltae</name>
    <dbReference type="NCBI Taxonomy" id="2188"/>
    <lineage>
        <taxon>Archaea</taxon>
        <taxon>Methanobacteriati</taxon>
        <taxon>Methanobacteriota</taxon>
        <taxon>Methanomada group</taxon>
        <taxon>Methanococci</taxon>
        <taxon>Methanococcales</taxon>
        <taxon>Methanococcaceae</taxon>
        <taxon>Methanococcus</taxon>
    </lineage>
</organism>
<comment type="caution">
    <text evidence="11">The sequence shown here is derived from an EMBL/GenBank/DDBJ whole genome shotgun (WGS) entry which is preliminary data.</text>
</comment>
<evidence type="ECO:0000256" key="9">
    <source>
        <dbReference type="RuleBase" id="RU365022"/>
    </source>
</evidence>
<evidence type="ECO:0000256" key="2">
    <source>
        <dbReference type="ARBA" id="ARBA00022723"/>
    </source>
</evidence>
<reference evidence="11" key="1">
    <citation type="submission" date="2021-03" db="EMBL/GenBank/DDBJ databases">
        <title>Genomic Encyclopedia of Type Strains, Phase IV (KMG-V): Genome sequencing to study the core and pangenomes of soil and plant-associated prokaryotes.</title>
        <authorList>
            <person name="Whitman W."/>
        </authorList>
    </citation>
    <scope>NUCLEOTIDE SEQUENCE</scope>
    <source>
        <strain evidence="11">C4</strain>
    </source>
</reference>
<evidence type="ECO:0000256" key="6">
    <source>
        <dbReference type="ARBA" id="ARBA00023014"/>
    </source>
</evidence>
<keyword evidence="2 9" id="KW-0479">Metal-binding</keyword>
<feature type="domain" description="DUF83" evidence="10">
    <location>
        <begin position="2"/>
        <end position="143"/>
    </location>
</feature>
<evidence type="ECO:0000313" key="11">
    <source>
        <dbReference type="EMBL" id="MBP2201224.1"/>
    </source>
</evidence>
<dbReference type="PANTHER" id="PTHR37168:SF1">
    <property type="entry name" value="CRISPR-ASSOCIATED EXONUCLEASE CAS4"/>
    <property type="match status" value="1"/>
</dbReference>
<keyword evidence="6 9" id="KW-0411">Iron-sulfur</keyword>
<dbReference type="GO" id="GO:0051536">
    <property type="term" value="F:iron-sulfur cluster binding"/>
    <property type="evidence" value="ECO:0007669"/>
    <property type="project" value="UniProtKB-KW"/>
</dbReference>
<evidence type="ECO:0000256" key="7">
    <source>
        <dbReference type="ARBA" id="ARBA00023118"/>
    </source>
</evidence>
<sequence length="144" mass="17157">MNNIGLEKNHENVKLGKLLHENRYNSSNKNKEVIIDKIAIDFINIKDEYIEIHEVKKSDKMEVADYYQIIYYMYYLKKLGINSKGVINYPNQNKKKEIELNNEYIGKITSIIKEIEEIRNSNNIIPPTKKKYCKKCAYYEFCFS</sequence>
<gene>
    <name evidence="11" type="ORF">J3E07_000622</name>
</gene>
<dbReference type="InterPro" id="IPR013343">
    <property type="entry name" value="CRISPR-assoc_prot_Cas4"/>
</dbReference>
<dbReference type="Gene3D" id="3.90.320.10">
    <property type="match status" value="1"/>
</dbReference>
<dbReference type="EMBL" id="JAGGMV010000001">
    <property type="protein sequence ID" value="MBP2201224.1"/>
    <property type="molecule type" value="Genomic_DNA"/>
</dbReference>
<name>A0A8J7RFA7_METVO</name>
<dbReference type="NCBIfam" id="TIGR00372">
    <property type="entry name" value="cas4"/>
    <property type="match status" value="1"/>
</dbReference>
<proteinExistence type="inferred from homology"/>
<comment type="cofactor">
    <cofactor evidence="9">
        <name>iron-sulfur cluster</name>
        <dbReference type="ChEBI" id="CHEBI:30408"/>
    </cofactor>
</comment>
<comment type="function">
    <text evidence="9">CRISPR (clustered regularly interspaced short palindromic repeat) is an adaptive immune system that provides protection against mobile genetic elements (viruses, transposable elements and conjugative plasmids). CRISPR clusters contain sequences complementary to antecedent mobile elements and target invading nucleic acids. CRISPR clusters are transcribed and processed into CRISPR RNA (crRNA).</text>
</comment>
<protein>
    <recommendedName>
        <fullName evidence="9">CRISPR-associated exonuclease Cas4</fullName>
        <ecNumber evidence="9">3.1.12.1</ecNumber>
    </recommendedName>
</protein>